<keyword evidence="1" id="KW-0132">Cell division</keyword>
<dbReference type="GO" id="GO:0045842">
    <property type="term" value="P:positive regulation of mitotic metaphase/anaphase transition"/>
    <property type="evidence" value="ECO:0007669"/>
    <property type="project" value="TreeGrafter"/>
</dbReference>
<evidence type="ECO:0000256" key="6">
    <source>
        <dbReference type="ARBA" id="ARBA00023306"/>
    </source>
</evidence>
<evidence type="ECO:0000256" key="2">
    <source>
        <dbReference type="ARBA" id="ARBA00022737"/>
    </source>
</evidence>
<feature type="repeat" description="TPR" evidence="7">
    <location>
        <begin position="441"/>
        <end position="474"/>
    </location>
</feature>
<evidence type="ECO:0000313" key="10">
    <source>
        <dbReference type="Proteomes" id="UP000094801"/>
    </source>
</evidence>
<evidence type="ECO:0000256" key="3">
    <source>
        <dbReference type="ARBA" id="ARBA00022776"/>
    </source>
</evidence>
<feature type="domain" description="Cdc23" evidence="8">
    <location>
        <begin position="8"/>
        <end position="278"/>
    </location>
</feature>
<keyword evidence="2" id="KW-0677">Repeat</keyword>
<dbReference type="AlphaFoldDB" id="A0A1E4T1P8"/>
<dbReference type="Pfam" id="PF13432">
    <property type="entry name" value="TPR_16"/>
    <property type="match status" value="1"/>
</dbReference>
<dbReference type="GO" id="GO:0005680">
    <property type="term" value="C:anaphase-promoting complex"/>
    <property type="evidence" value="ECO:0007669"/>
    <property type="project" value="InterPro"/>
</dbReference>
<dbReference type="PANTHER" id="PTHR12558">
    <property type="entry name" value="CELL DIVISION CYCLE 16,23,27"/>
    <property type="match status" value="1"/>
</dbReference>
<feature type="repeat" description="TPR" evidence="7">
    <location>
        <begin position="373"/>
        <end position="406"/>
    </location>
</feature>
<dbReference type="PROSITE" id="PS50005">
    <property type="entry name" value="TPR"/>
    <property type="match status" value="2"/>
</dbReference>
<keyword evidence="3" id="KW-0498">Mitosis</keyword>
<dbReference type="Gene3D" id="1.25.40.10">
    <property type="entry name" value="Tetratricopeptide repeat domain"/>
    <property type="match status" value="2"/>
</dbReference>
<evidence type="ECO:0000256" key="7">
    <source>
        <dbReference type="PROSITE-ProRule" id="PRU00339"/>
    </source>
</evidence>
<accession>A0A1E4T1P8</accession>
<name>A0A1E4T1P8_9ASCO</name>
<keyword evidence="4" id="KW-0833">Ubl conjugation pathway</keyword>
<dbReference type="PANTHER" id="PTHR12558:SF10">
    <property type="entry name" value="CELL DIVISION CYCLE PROTEIN 23 HOMOLOG"/>
    <property type="match status" value="1"/>
</dbReference>
<dbReference type="GO" id="GO:0031145">
    <property type="term" value="P:anaphase-promoting complex-dependent catabolic process"/>
    <property type="evidence" value="ECO:0007669"/>
    <property type="project" value="TreeGrafter"/>
</dbReference>
<dbReference type="OrthoDB" id="10262026at2759"/>
<evidence type="ECO:0000259" key="8">
    <source>
        <dbReference type="Pfam" id="PF04049"/>
    </source>
</evidence>
<dbReference type="GO" id="GO:0051301">
    <property type="term" value="P:cell division"/>
    <property type="evidence" value="ECO:0007669"/>
    <property type="project" value="UniProtKB-KW"/>
</dbReference>
<evidence type="ECO:0000256" key="1">
    <source>
        <dbReference type="ARBA" id="ARBA00022618"/>
    </source>
</evidence>
<evidence type="ECO:0000256" key="4">
    <source>
        <dbReference type="ARBA" id="ARBA00022786"/>
    </source>
</evidence>
<dbReference type="GO" id="GO:0016567">
    <property type="term" value="P:protein ubiquitination"/>
    <property type="evidence" value="ECO:0007669"/>
    <property type="project" value="TreeGrafter"/>
</dbReference>
<keyword evidence="5 7" id="KW-0802">TPR repeat</keyword>
<evidence type="ECO:0000256" key="5">
    <source>
        <dbReference type="ARBA" id="ARBA00022803"/>
    </source>
</evidence>
<sequence>MDFEQQVELRLALAESAKVLQELNLYHGSKWSSEALNGLVKPSNEKTVVIFQQLKRRQNTSFLAELTPQEEFLEFLEQDKVLVANSYFNFKELDRCSYVLKDCVSSKALFIKLYAMYLSGEKKKDDAAGGVLGQQGGKAQNLKLTQILKELENYKASIGNKVEDPFLLYLYGLVAIKMNDNTLAQELFYRSLTIYPFNWACWSELIASLTSFSEGSSILHKFTKNSKFVENPLYGVMLKFFKVTINQEFFQQFSELYDDLNYLLEIFPHFSFLKIQKALISYNALDYSTAESIFDDVLVSDPLRLDDMDTYSNILYVMEKKPKLAFLAQFAAQIDNFRPETCCIVANYYSLKFDHQKAIMYYKRALALNKNCLSAWTLMGHEFVELKNSHAAIESYRMAVDTNNKDFRAWYGLGQAYEVLDMHLYSLYYYQRACALKPLDKRMWQAVGNCCEKLGEYEDSIKAYKKGLSVSAEMDPVILFKLAKLYQAIKDTSNAAVFMKLCLDEEINEGVTNETAKARLWLAKHSMESHSWQQAYTYASEMTHGTSHEIEEARGIAREARAKINGRMNESIL</sequence>
<evidence type="ECO:0000313" key="9">
    <source>
        <dbReference type="EMBL" id="ODV85642.1"/>
    </source>
</evidence>
<dbReference type="InterPro" id="IPR007192">
    <property type="entry name" value="APC8"/>
</dbReference>
<keyword evidence="6" id="KW-0131">Cell cycle</keyword>
<proteinExistence type="predicted"/>
<dbReference type="InterPro" id="IPR019734">
    <property type="entry name" value="TPR_rpt"/>
</dbReference>
<dbReference type="InterPro" id="IPR011990">
    <property type="entry name" value="TPR-like_helical_dom_sf"/>
</dbReference>
<dbReference type="EMBL" id="KV453852">
    <property type="protein sequence ID" value="ODV85642.1"/>
    <property type="molecule type" value="Genomic_DNA"/>
</dbReference>
<organism evidence="9 10">
    <name type="scientific">[Candida] arabinofermentans NRRL YB-2248</name>
    <dbReference type="NCBI Taxonomy" id="983967"/>
    <lineage>
        <taxon>Eukaryota</taxon>
        <taxon>Fungi</taxon>
        <taxon>Dikarya</taxon>
        <taxon>Ascomycota</taxon>
        <taxon>Saccharomycotina</taxon>
        <taxon>Pichiomycetes</taxon>
        <taxon>Pichiales</taxon>
        <taxon>Pichiaceae</taxon>
        <taxon>Ogataea</taxon>
        <taxon>Ogataea/Candida clade</taxon>
    </lineage>
</organism>
<protein>
    <recommendedName>
        <fullName evidence="8">Cdc23 domain-containing protein</fullName>
    </recommendedName>
</protein>
<gene>
    <name evidence="9" type="ORF">CANARDRAFT_28400</name>
</gene>
<dbReference type="SUPFAM" id="SSF48452">
    <property type="entry name" value="TPR-like"/>
    <property type="match status" value="2"/>
</dbReference>
<dbReference type="Pfam" id="PF04049">
    <property type="entry name" value="ANAPC8"/>
    <property type="match status" value="1"/>
</dbReference>
<dbReference type="SMART" id="SM00028">
    <property type="entry name" value="TPR"/>
    <property type="match status" value="5"/>
</dbReference>
<dbReference type="Pfam" id="PF13181">
    <property type="entry name" value="TPR_8"/>
    <property type="match status" value="2"/>
</dbReference>
<keyword evidence="10" id="KW-1185">Reference proteome</keyword>
<dbReference type="Proteomes" id="UP000094801">
    <property type="component" value="Unassembled WGS sequence"/>
</dbReference>
<reference evidence="10" key="1">
    <citation type="submission" date="2016-04" db="EMBL/GenBank/DDBJ databases">
        <title>Comparative genomics of biotechnologically important yeasts.</title>
        <authorList>
            <consortium name="DOE Joint Genome Institute"/>
            <person name="Riley R."/>
            <person name="Haridas S."/>
            <person name="Wolfe K.H."/>
            <person name="Lopes M.R."/>
            <person name="Hittinger C.T."/>
            <person name="Goker M."/>
            <person name="Salamov A."/>
            <person name="Wisecaver J."/>
            <person name="Long T.M."/>
            <person name="Aerts A.L."/>
            <person name="Barry K."/>
            <person name="Choi C."/>
            <person name="Clum A."/>
            <person name="Coughlan A.Y."/>
            <person name="Deshpande S."/>
            <person name="Douglass A.P."/>
            <person name="Hanson S.J."/>
            <person name="Klenk H.-P."/>
            <person name="Labutti K."/>
            <person name="Lapidus A."/>
            <person name="Lindquist E."/>
            <person name="Lipzen A."/>
            <person name="Meier-Kolthoff J.P."/>
            <person name="Ohm R.A."/>
            <person name="Otillar R.P."/>
            <person name="Pangilinan J."/>
            <person name="Peng Y."/>
            <person name="Rokas A."/>
            <person name="Rosa C.A."/>
            <person name="Scheuner C."/>
            <person name="Sibirny A.A."/>
            <person name="Slot J.C."/>
            <person name="Stielow J.B."/>
            <person name="Sun H."/>
            <person name="Kurtzman C.P."/>
            <person name="Blackwell M."/>
            <person name="Grigoriev I.V."/>
            <person name="Jeffries T.W."/>
        </authorList>
    </citation>
    <scope>NUCLEOTIDE SEQUENCE [LARGE SCALE GENOMIC DNA]</scope>
    <source>
        <strain evidence="10">NRRL YB-2248</strain>
    </source>
</reference>
<dbReference type="STRING" id="983967.A0A1E4T1P8"/>